<evidence type="ECO:0000313" key="1">
    <source>
        <dbReference type="EMBL" id="RAK52110.1"/>
    </source>
</evidence>
<name>A0A328ABU1_9CAUL</name>
<keyword evidence="2" id="KW-1185">Reference proteome</keyword>
<comment type="caution">
    <text evidence="1">The sequence shown here is derived from an EMBL/GenBank/DDBJ whole genome shotgun (WGS) entry which is preliminary data.</text>
</comment>
<protein>
    <submittedName>
        <fullName evidence="1">Uncharacterized protein</fullName>
    </submittedName>
</protein>
<gene>
    <name evidence="1" type="ORF">DJ018_13220</name>
</gene>
<evidence type="ECO:0000313" key="2">
    <source>
        <dbReference type="Proteomes" id="UP000249725"/>
    </source>
</evidence>
<reference evidence="2" key="1">
    <citation type="submission" date="2018-05" db="EMBL/GenBank/DDBJ databases">
        <authorList>
            <person name="Li X."/>
        </authorList>
    </citation>
    <scope>NUCLEOTIDE SEQUENCE [LARGE SCALE GENOMIC DNA]</scope>
    <source>
        <strain evidence="2">YIM 73061</strain>
    </source>
</reference>
<dbReference type="AlphaFoldDB" id="A0A328ABU1"/>
<dbReference type="RefSeq" id="WP_111515434.1">
    <property type="nucleotide sequence ID" value="NZ_QFYR01000003.1"/>
</dbReference>
<accession>A0A328ABU1</accession>
<organism evidence="1 2">
    <name type="scientific">Phenylobacterium deserti</name>
    <dbReference type="NCBI Taxonomy" id="1914756"/>
    <lineage>
        <taxon>Bacteria</taxon>
        <taxon>Pseudomonadati</taxon>
        <taxon>Pseudomonadota</taxon>
        <taxon>Alphaproteobacteria</taxon>
        <taxon>Caulobacterales</taxon>
        <taxon>Caulobacteraceae</taxon>
        <taxon>Phenylobacterium</taxon>
    </lineage>
</organism>
<sequence>MLTRFPKLHALLTGEPKPLTLEDDPIVKRLRKRMAEARAAHRSCKPFQEELSAYVHSLLRRGG</sequence>
<proteinExistence type="predicted"/>
<dbReference type="EMBL" id="QFYR01000003">
    <property type="protein sequence ID" value="RAK52110.1"/>
    <property type="molecule type" value="Genomic_DNA"/>
</dbReference>
<dbReference type="Proteomes" id="UP000249725">
    <property type="component" value="Unassembled WGS sequence"/>
</dbReference>